<dbReference type="NCBIfam" id="TIGR01909">
    <property type="entry name" value="C_GCAxxG_C_C"/>
    <property type="match status" value="1"/>
</dbReference>
<dbReference type="InterPro" id="IPR010181">
    <property type="entry name" value="CGCAxxGCC_motif"/>
</dbReference>
<accession>A0A3B0VBY0</accession>
<dbReference type="Pfam" id="PF09719">
    <property type="entry name" value="C_GCAxxG_C_C"/>
    <property type="match status" value="1"/>
</dbReference>
<reference evidence="1" key="1">
    <citation type="submission" date="2018-06" db="EMBL/GenBank/DDBJ databases">
        <authorList>
            <person name="Zhirakovskaya E."/>
        </authorList>
    </citation>
    <scope>NUCLEOTIDE SEQUENCE</scope>
</reference>
<dbReference type="AlphaFoldDB" id="A0A3B0VBY0"/>
<evidence type="ECO:0008006" key="2">
    <source>
        <dbReference type="Google" id="ProtNLM"/>
    </source>
</evidence>
<name>A0A3B0VBY0_9ZZZZ</name>
<sequence length="182" mass="19756">NNNDEEALIEQLRIKTEDCYVSSKMCCSESIIYALNHALNGGLEDETAMRVGAGFCGGMGANEGCGALNGAIFVLGLLLTANEPHSRRTNKKIRSVSAELRNKFKKRFKYEKCADLTKAQKGNHQARLCNCQNITGISAELAARIVLRHRPELASEADAEFLAVQESAVGGLVKKIRSSLGL</sequence>
<feature type="non-terminal residue" evidence="1">
    <location>
        <position position="1"/>
    </location>
</feature>
<protein>
    <recommendedName>
        <fullName evidence="2">C_GCAxxG_C_C family protein</fullName>
    </recommendedName>
</protein>
<gene>
    <name evidence="1" type="ORF">MNBD_DELTA03-1245</name>
</gene>
<evidence type="ECO:0000313" key="1">
    <source>
        <dbReference type="EMBL" id="VAW41065.1"/>
    </source>
</evidence>
<dbReference type="SUPFAM" id="SSF48695">
    <property type="entry name" value="Multiheme cytochromes"/>
    <property type="match status" value="1"/>
</dbReference>
<dbReference type="EMBL" id="UOEX01000367">
    <property type="protein sequence ID" value="VAW41065.1"/>
    <property type="molecule type" value="Genomic_DNA"/>
</dbReference>
<organism evidence="1">
    <name type="scientific">hydrothermal vent metagenome</name>
    <dbReference type="NCBI Taxonomy" id="652676"/>
    <lineage>
        <taxon>unclassified sequences</taxon>
        <taxon>metagenomes</taxon>
        <taxon>ecological metagenomes</taxon>
    </lineage>
</organism>
<proteinExistence type="predicted"/>
<dbReference type="InterPro" id="IPR036280">
    <property type="entry name" value="Multihaem_cyt_sf"/>
</dbReference>